<evidence type="ECO:0000313" key="2">
    <source>
        <dbReference type="EMBL" id="MFO3718135.1"/>
    </source>
</evidence>
<reference evidence="2 3" key="1">
    <citation type="journal article" date="2025" name="Anaerobe">
        <title>Description of Anaerococcus kampingiae sp. nov., Anaerococcus groningensis sp. nov., Anaerococcus martiniensis sp. nov., and Anaerococcus cruorum sp. nov., isolated from human clinical specimens.</title>
        <authorList>
            <person name="Boiten K.E."/>
            <person name="Meijer J."/>
            <person name="van Wezel E.M."/>
            <person name="Veloo A.C.M."/>
        </authorList>
    </citation>
    <scope>NUCLEOTIDE SEQUENCE [LARGE SCALE GENOMIC DNA]</scope>
    <source>
        <strain evidence="2 3">ENR1011</strain>
    </source>
</reference>
<dbReference type="InterPro" id="IPR023577">
    <property type="entry name" value="CYTH_domain"/>
</dbReference>
<dbReference type="Proteomes" id="UP001637993">
    <property type="component" value="Unassembled WGS sequence"/>
</dbReference>
<comment type="caution">
    <text evidence="2">The sequence shown here is derived from an EMBL/GenBank/DDBJ whole genome shotgun (WGS) entry which is preliminary data.</text>
</comment>
<dbReference type="Gene3D" id="2.40.320.10">
    <property type="entry name" value="Hypothetical Protein Pfu-838710-001"/>
    <property type="match status" value="1"/>
</dbReference>
<dbReference type="PANTHER" id="PTHR21028">
    <property type="entry name" value="SI:CH211-156B7.4"/>
    <property type="match status" value="1"/>
</dbReference>
<feature type="domain" description="CYTH" evidence="1">
    <location>
        <begin position="2"/>
        <end position="174"/>
    </location>
</feature>
<evidence type="ECO:0000313" key="3">
    <source>
        <dbReference type="Proteomes" id="UP001637993"/>
    </source>
</evidence>
<name>A0ABW9N245_9FIRM</name>
<dbReference type="PANTHER" id="PTHR21028:SF2">
    <property type="entry name" value="CYTH DOMAIN-CONTAINING PROTEIN"/>
    <property type="match status" value="1"/>
</dbReference>
<evidence type="ECO:0000259" key="1">
    <source>
        <dbReference type="PROSITE" id="PS51707"/>
    </source>
</evidence>
<dbReference type="PROSITE" id="PS51707">
    <property type="entry name" value="CYTH"/>
    <property type="match status" value="1"/>
</dbReference>
<dbReference type="InterPro" id="IPR033469">
    <property type="entry name" value="CYTH-like_dom_sf"/>
</dbReference>
<organism evidence="2 3">
    <name type="scientific">Anaerococcus groningensis</name>
    <dbReference type="NCBI Taxonomy" id="3115616"/>
    <lineage>
        <taxon>Bacteria</taxon>
        <taxon>Bacillati</taxon>
        <taxon>Bacillota</taxon>
        <taxon>Tissierellia</taxon>
        <taxon>Tissierellales</taxon>
        <taxon>Peptoniphilaceae</taxon>
        <taxon>Anaerococcus</taxon>
    </lineage>
</organism>
<dbReference type="EMBL" id="JBGMEG010000014">
    <property type="protein sequence ID" value="MFO3718135.1"/>
    <property type="molecule type" value="Genomic_DNA"/>
</dbReference>
<dbReference type="SUPFAM" id="SSF55154">
    <property type="entry name" value="CYTH-like phosphatases"/>
    <property type="match status" value="1"/>
</dbReference>
<gene>
    <name evidence="2" type="ORF">AB9Q04_07320</name>
</gene>
<dbReference type="RefSeq" id="WP_410024692.1">
    <property type="nucleotide sequence ID" value="NZ_JBGMEG010000014.1"/>
</dbReference>
<dbReference type="CDD" id="cd07890">
    <property type="entry name" value="CYTH-like_AC_IV-like"/>
    <property type="match status" value="1"/>
</dbReference>
<dbReference type="InterPro" id="IPR008173">
    <property type="entry name" value="Adenylyl_cyclase_CyaB"/>
</dbReference>
<protein>
    <submittedName>
        <fullName evidence="2">Class IV adenylate cyclase</fullName>
    </submittedName>
</protein>
<sequence>MQREIEVKVLNIDPKEIEEKLVDLGADKISHEFQKNYTFVPEEGVFENGYLRIRETKFEDNGEKTLELTFKRVESDDQFRVNNEYTVNIDSVSMMIKILEELNIKIEYEGEKERISYSYKNQRFDIDIWDKNTYPHPYMEIEFSNKDKMDEIIDDLSLDKANITTASITELREKLNK</sequence>
<accession>A0ABW9N245</accession>
<proteinExistence type="predicted"/>
<keyword evidence="3" id="KW-1185">Reference proteome</keyword>
<dbReference type="Pfam" id="PF01928">
    <property type="entry name" value="CYTH"/>
    <property type="match status" value="1"/>
</dbReference>